<name>A0AAE3KT85_9BACT</name>
<sequence length="161" mass="18331">MRKYLLLLLTATDMSCSNPVTPEEETLLTSKEEFLKYVNQARAKSRKCGTQSFAAASPVIWNNNLEKAAYLHSKDMFENKYFSHISKNGTDPGARILAQNYPFKSFGENIYSATGFNPTPQEIIDQWLNSPTHCVNIMAPHFKEMAVGEYNNYWTQLFGSK</sequence>
<dbReference type="EMBL" id="RJUF01000005">
    <property type="protein sequence ID" value="MCP9762006.1"/>
    <property type="molecule type" value="Genomic_DNA"/>
</dbReference>
<evidence type="ECO:0000259" key="1">
    <source>
        <dbReference type="Pfam" id="PF00188"/>
    </source>
</evidence>
<reference evidence="2 3" key="1">
    <citation type="submission" date="2018-11" db="EMBL/GenBank/DDBJ databases">
        <title>Novel bacteria species description.</title>
        <authorList>
            <person name="Han J.-H."/>
        </authorList>
    </citation>
    <scope>NUCLEOTIDE SEQUENCE [LARGE SCALE GENOMIC DNA]</scope>
    <source>
        <strain evidence="2 3">KCTC23259</strain>
    </source>
</reference>
<gene>
    <name evidence="2" type="ORF">EGI31_03500</name>
</gene>
<dbReference type="PANTHER" id="PTHR31157">
    <property type="entry name" value="SCP DOMAIN-CONTAINING PROTEIN"/>
    <property type="match status" value="1"/>
</dbReference>
<proteinExistence type="predicted"/>
<dbReference type="Pfam" id="PF00188">
    <property type="entry name" value="CAP"/>
    <property type="match status" value="1"/>
</dbReference>
<dbReference type="Proteomes" id="UP001204144">
    <property type="component" value="Unassembled WGS sequence"/>
</dbReference>
<dbReference type="InterPro" id="IPR014044">
    <property type="entry name" value="CAP_dom"/>
</dbReference>
<dbReference type="PANTHER" id="PTHR31157:SF1">
    <property type="entry name" value="SCP DOMAIN-CONTAINING PROTEIN"/>
    <property type="match status" value="1"/>
</dbReference>
<accession>A0AAE3KT85</accession>
<dbReference type="RefSeq" id="WP_255035758.1">
    <property type="nucleotide sequence ID" value="NZ_RJUF01000005.1"/>
</dbReference>
<evidence type="ECO:0000313" key="3">
    <source>
        <dbReference type="Proteomes" id="UP001204144"/>
    </source>
</evidence>
<dbReference type="SUPFAM" id="SSF55797">
    <property type="entry name" value="PR-1-like"/>
    <property type="match status" value="1"/>
</dbReference>
<feature type="domain" description="SCP" evidence="1">
    <location>
        <begin position="35"/>
        <end position="152"/>
    </location>
</feature>
<keyword evidence="3" id="KW-1185">Reference proteome</keyword>
<evidence type="ECO:0000313" key="2">
    <source>
        <dbReference type="EMBL" id="MCP9762006.1"/>
    </source>
</evidence>
<protein>
    <submittedName>
        <fullName evidence="2">CAP domain-containing protein</fullName>
    </submittedName>
</protein>
<dbReference type="InterPro" id="IPR035940">
    <property type="entry name" value="CAP_sf"/>
</dbReference>
<dbReference type="Gene3D" id="3.40.33.10">
    <property type="entry name" value="CAP"/>
    <property type="match status" value="1"/>
</dbReference>
<dbReference type="AlphaFoldDB" id="A0AAE3KT85"/>
<comment type="caution">
    <text evidence="2">The sequence shown here is derived from an EMBL/GenBank/DDBJ whole genome shotgun (WGS) entry which is preliminary data.</text>
</comment>
<dbReference type="CDD" id="cd05379">
    <property type="entry name" value="CAP_bacterial"/>
    <property type="match status" value="1"/>
</dbReference>
<organism evidence="2 3">
    <name type="scientific">Lacihabitans soyangensis</name>
    <dbReference type="NCBI Taxonomy" id="869394"/>
    <lineage>
        <taxon>Bacteria</taxon>
        <taxon>Pseudomonadati</taxon>
        <taxon>Bacteroidota</taxon>
        <taxon>Cytophagia</taxon>
        <taxon>Cytophagales</taxon>
        <taxon>Leadbetterellaceae</taxon>
        <taxon>Lacihabitans</taxon>
    </lineage>
</organism>